<feature type="chain" id="PRO_5047383855" evidence="2">
    <location>
        <begin position="27"/>
        <end position="173"/>
    </location>
</feature>
<accession>A0ABW4SU75</accession>
<proteinExistence type="predicted"/>
<feature type="region of interest" description="Disordered" evidence="1">
    <location>
        <begin position="28"/>
        <end position="51"/>
    </location>
</feature>
<evidence type="ECO:0000256" key="2">
    <source>
        <dbReference type="SAM" id="SignalP"/>
    </source>
</evidence>
<dbReference type="RefSeq" id="WP_379573108.1">
    <property type="nucleotide sequence ID" value="NZ_JBHUFV010000023.1"/>
</dbReference>
<keyword evidence="4" id="KW-1185">Reference proteome</keyword>
<name>A0ABW4SU75_9ACTN</name>
<feature type="region of interest" description="Disordered" evidence="1">
    <location>
        <begin position="63"/>
        <end position="86"/>
    </location>
</feature>
<dbReference type="EMBL" id="JBHUFV010000023">
    <property type="protein sequence ID" value="MFD1933061.1"/>
    <property type="molecule type" value="Genomic_DNA"/>
</dbReference>
<evidence type="ECO:0000313" key="4">
    <source>
        <dbReference type="Proteomes" id="UP001597368"/>
    </source>
</evidence>
<feature type="signal peptide" evidence="2">
    <location>
        <begin position="1"/>
        <end position="26"/>
    </location>
</feature>
<dbReference type="PROSITE" id="PS51257">
    <property type="entry name" value="PROKAR_LIPOPROTEIN"/>
    <property type="match status" value="1"/>
</dbReference>
<gene>
    <name evidence="3" type="ORF">ACFSKW_16425</name>
</gene>
<organism evidence="3 4">
    <name type="scientific">Nonomuraea mangrovi</name>
    <dbReference type="NCBI Taxonomy" id="2316207"/>
    <lineage>
        <taxon>Bacteria</taxon>
        <taxon>Bacillati</taxon>
        <taxon>Actinomycetota</taxon>
        <taxon>Actinomycetes</taxon>
        <taxon>Streptosporangiales</taxon>
        <taxon>Streptosporangiaceae</taxon>
        <taxon>Nonomuraea</taxon>
    </lineage>
</organism>
<feature type="compositionally biased region" description="Low complexity" evidence="1">
    <location>
        <begin position="36"/>
        <end position="47"/>
    </location>
</feature>
<protein>
    <submittedName>
        <fullName evidence="3">Uncharacterized protein</fullName>
    </submittedName>
</protein>
<dbReference type="Proteomes" id="UP001597368">
    <property type="component" value="Unassembled WGS sequence"/>
</dbReference>
<comment type="caution">
    <text evidence="3">The sequence shown here is derived from an EMBL/GenBank/DDBJ whole genome shotgun (WGS) entry which is preliminary data.</text>
</comment>
<keyword evidence="2" id="KW-0732">Signal</keyword>
<reference evidence="4" key="1">
    <citation type="journal article" date="2019" name="Int. J. Syst. Evol. Microbiol.">
        <title>The Global Catalogue of Microorganisms (GCM) 10K type strain sequencing project: providing services to taxonomists for standard genome sequencing and annotation.</title>
        <authorList>
            <consortium name="The Broad Institute Genomics Platform"/>
            <consortium name="The Broad Institute Genome Sequencing Center for Infectious Disease"/>
            <person name="Wu L."/>
            <person name="Ma J."/>
        </authorList>
    </citation>
    <scope>NUCLEOTIDE SEQUENCE [LARGE SCALE GENOMIC DNA]</scope>
    <source>
        <strain evidence="4">ICMP 6774ER</strain>
    </source>
</reference>
<sequence>MRTRVLVAALPLLLAAACGSAPSTTAQVASTGDGGTAAAARPSASASMDRDEARLKFAQCMRENGVDMPDPDGSGGIRIQGKKGEQAKTEAAMKACKQYLDAAAGERKAMDPAQRDQLLKFAQCMREHGVKMEDPGADGMIKMLGNEGGEQAMKAAQEACKEFAPGMMKGGGS</sequence>
<evidence type="ECO:0000313" key="3">
    <source>
        <dbReference type="EMBL" id="MFD1933061.1"/>
    </source>
</evidence>
<evidence type="ECO:0000256" key="1">
    <source>
        <dbReference type="SAM" id="MobiDB-lite"/>
    </source>
</evidence>